<comment type="caution">
    <text evidence="4">The sequence shown here is derived from an EMBL/GenBank/DDBJ whole genome shotgun (WGS) entry which is preliminary data.</text>
</comment>
<dbReference type="InterPro" id="IPR036116">
    <property type="entry name" value="FN3_sf"/>
</dbReference>
<dbReference type="InterPro" id="IPR003961">
    <property type="entry name" value="FN3_dom"/>
</dbReference>
<dbReference type="CDD" id="cd00063">
    <property type="entry name" value="FN3"/>
    <property type="match status" value="1"/>
</dbReference>
<sequence length="201" mass="22795">MERATTHAELQLGRGAAEMRAALNRDPSTLGPAGSNMDPLAGLSTSTRNRDRNLPLGFYDPDTTSAPFPEYVEDLFEKPVCWFRTHHVPFLRNLHRSVKELPELRKLPWPPRNPKFTEIDRNSVTLCWEKPLNDGGAKIFDFRVEAREIHTRDWKEKATSRSSIATVYGLKPGATYVFRVSARNKYGEGQAQVSEPVTTRV</sequence>
<dbReference type="PANTHER" id="PTHR13817:SF166">
    <property type="entry name" value="NEURONAL IGCAM-RELATED"/>
    <property type="match status" value="1"/>
</dbReference>
<dbReference type="InParanoid" id="A0A1V9XFZ6"/>
<dbReference type="PRINTS" id="PR00014">
    <property type="entry name" value="FNTYPEIII"/>
</dbReference>
<feature type="domain" description="Fibronectin type-III" evidence="3">
    <location>
        <begin position="110"/>
        <end position="201"/>
    </location>
</feature>
<dbReference type="OrthoDB" id="10260894at2759"/>
<evidence type="ECO:0000256" key="2">
    <source>
        <dbReference type="SAM" id="MobiDB-lite"/>
    </source>
</evidence>
<evidence type="ECO:0000313" key="4">
    <source>
        <dbReference type="EMBL" id="OQR72457.1"/>
    </source>
</evidence>
<dbReference type="STRING" id="418985.A0A1V9XFZ6"/>
<dbReference type="Pfam" id="PF00041">
    <property type="entry name" value="fn3"/>
    <property type="match status" value="1"/>
</dbReference>
<accession>A0A1V9XFZ6</accession>
<dbReference type="EMBL" id="MNPL01011731">
    <property type="protein sequence ID" value="OQR72457.1"/>
    <property type="molecule type" value="Genomic_DNA"/>
</dbReference>
<dbReference type="AlphaFoldDB" id="A0A1V9XFZ6"/>
<evidence type="ECO:0000256" key="1">
    <source>
        <dbReference type="ARBA" id="ARBA00022737"/>
    </source>
</evidence>
<dbReference type="SUPFAM" id="SSF49265">
    <property type="entry name" value="Fibronectin type III"/>
    <property type="match status" value="1"/>
</dbReference>
<dbReference type="PROSITE" id="PS50853">
    <property type="entry name" value="FN3"/>
    <property type="match status" value="1"/>
</dbReference>
<keyword evidence="5" id="KW-1185">Reference proteome</keyword>
<protein>
    <submittedName>
        <fullName evidence="4">Titin-like</fullName>
    </submittedName>
</protein>
<dbReference type="InterPro" id="IPR013783">
    <property type="entry name" value="Ig-like_fold"/>
</dbReference>
<dbReference type="InterPro" id="IPR050964">
    <property type="entry name" value="Striated_Muscle_Regulatory"/>
</dbReference>
<dbReference type="SMART" id="SM00060">
    <property type="entry name" value="FN3"/>
    <property type="match status" value="1"/>
</dbReference>
<name>A0A1V9XFZ6_9ACAR</name>
<dbReference type="Proteomes" id="UP000192247">
    <property type="component" value="Unassembled WGS sequence"/>
</dbReference>
<keyword evidence="1" id="KW-0677">Repeat</keyword>
<organism evidence="4 5">
    <name type="scientific">Tropilaelaps mercedesae</name>
    <dbReference type="NCBI Taxonomy" id="418985"/>
    <lineage>
        <taxon>Eukaryota</taxon>
        <taxon>Metazoa</taxon>
        <taxon>Ecdysozoa</taxon>
        <taxon>Arthropoda</taxon>
        <taxon>Chelicerata</taxon>
        <taxon>Arachnida</taxon>
        <taxon>Acari</taxon>
        <taxon>Parasitiformes</taxon>
        <taxon>Mesostigmata</taxon>
        <taxon>Gamasina</taxon>
        <taxon>Dermanyssoidea</taxon>
        <taxon>Laelapidae</taxon>
        <taxon>Tropilaelaps</taxon>
    </lineage>
</organism>
<dbReference type="Gene3D" id="2.60.40.10">
    <property type="entry name" value="Immunoglobulins"/>
    <property type="match status" value="1"/>
</dbReference>
<evidence type="ECO:0000313" key="5">
    <source>
        <dbReference type="Proteomes" id="UP000192247"/>
    </source>
</evidence>
<reference evidence="4 5" key="1">
    <citation type="journal article" date="2017" name="Gigascience">
        <title>Draft genome of the honey bee ectoparasitic mite, Tropilaelaps mercedesae, is shaped by the parasitic life history.</title>
        <authorList>
            <person name="Dong X."/>
            <person name="Armstrong S.D."/>
            <person name="Xia D."/>
            <person name="Makepeace B.L."/>
            <person name="Darby A.C."/>
            <person name="Kadowaki T."/>
        </authorList>
    </citation>
    <scope>NUCLEOTIDE SEQUENCE [LARGE SCALE GENOMIC DNA]</scope>
    <source>
        <strain evidence="4">Wuxi-XJTLU</strain>
    </source>
</reference>
<evidence type="ECO:0000259" key="3">
    <source>
        <dbReference type="PROSITE" id="PS50853"/>
    </source>
</evidence>
<dbReference type="PANTHER" id="PTHR13817">
    <property type="entry name" value="TITIN"/>
    <property type="match status" value="1"/>
</dbReference>
<gene>
    <name evidence="4" type="ORF">BIW11_10367</name>
</gene>
<proteinExistence type="predicted"/>
<feature type="region of interest" description="Disordered" evidence="2">
    <location>
        <begin position="25"/>
        <end position="55"/>
    </location>
</feature>